<dbReference type="InterPro" id="IPR050289">
    <property type="entry name" value="TorD/DmsD_chaperones"/>
</dbReference>
<evidence type="ECO:0000313" key="3">
    <source>
        <dbReference type="EMBL" id="SMB98475.1"/>
    </source>
</evidence>
<keyword evidence="1" id="KW-0143">Chaperone</keyword>
<dbReference type="RefSeq" id="WP_084665898.1">
    <property type="nucleotide sequence ID" value="NZ_LT838272.1"/>
</dbReference>
<proteinExistence type="predicted"/>
<reference evidence="3 4" key="1">
    <citation type="submission" date="2017-04" db="EMBL/GenBank/DDBJ databases">
        <authorList>
            <person name="Afonso C.L."/>
            <person name="Miller P.J."/>
            <person name="Scott M.A."/>
            <person name="Spackman E."/>
            <person name="Goraichik I."/>
            <person name="Dimitrov K.M."/>
            <person name="Suarez D.L."/>
            <person name="Swayne D.E."/>
        </authorList>
    </citation>
    <scope>NUCLEOTIDE SEQUENCE [LARGE SCALE GENOMIC DNA]</scope>
    <source>
        <strain evidence="3 4">ToBE</strain>
    </source>
</reference>
<dbReference type="PANTHER" id="PTHR34227:SF1">
    <property type="entry name" value="DIMETHYL SULFOXIDE REDUCTASE CHAPERONE-RELATED"/>
    <property type="match status" value="1"/>
</dbReference>
<dbReference type="InterPro" id="IPR020945">
    <property type="entry name" value="DMSO/NO3_reduct_chaperone"/>
</dbReference>
<accession>A0A1W1VYN6</accession>
<keyword evidence="2" id="KW-0175">Coiled coil</keyword>
<name>A0A1W1VYN6_9FIRM</name>
<sequence length="221" mass="25965">MDQDLLQEWFKERQIIYHLLARLYREGPTQDILQALLEEDTLAHLAQGEANEESRKGCRMMEEELKAQRENLKAYEAKLRQDYIHLFIGPGTVKAPPWESVYRSPDRLLFGEETLAVRKFYQSFGVTIKNLYREPDDHLSLELEFMAWLCAQALEGLSRGEWKRYLEGQQKFLREHLLMWVPAFTKDMENNAETAFFQGLANFTRGFLLQDLEEVQAVLDA</sequence>
<gene>
    <name evidence="3" type="ORF">SAMN00808754_2356</name>
</gene>
<dbReference type="InterPro" id="IPR036411">
    <property type="entry name" value="TorD-like_sf"/>
</dbReference>
<dbReference type="EMBL" id="LT838272">
    <property type="protein sequence ID" value="SMB98475.1"/>
    <property type="molecule type" value="Genomic_DNA"/>
</dbReference>
<dbReference type="PANTHER" id="PTHR34227">
    <property type="entry name" value="CHAPERONE PROTEIN YCDY"/>
    <property type="match status" value="1"/>
</dbReference>
<dbReference type="AlphaFoldDB" id="A0A1W1VYN6"/>
<feature type="coiled-coil region" evidence="2">
    <location>
        <begin position="51"/>
        <end position="82"/>
    </location>
</feature>
<organism evidence="3 4">
    <name type="scientific">Thermanaeromonas toyohensis ToBE</name>
    <dbReference type="NCBI Taxonomy" id="698762"/>
    <lineage>
        <taxon>Bacteria</taxon>
        <taxon>Bacillati</taxon>
        <taxon>Bacillota</taxon>
        <taxon>Clostridia</taxon>
        <taxon>Neomoorellales</taxon>
        <taxon>Neomoorellaceae</taxon>
        <taxon>Thermanaeromonas</taxon>
    </lineage>
</organism>
<dbReference type="STRING" id="698762.SAMN00808754_2356"/>
<dbReference type="Proteomes" id="UP000192569">
    <property type="component" value="Chromosome I"/>
</dbReference>
<evidence type="ECO:0000256" key="2">
    <source>
        <dbReference type="SAM" id="Coils"/>
    </source>
</evidence>
<dbReference type="Pfam" id="PF02613">
    <property type="entry name" value="Nitrate_red_del"/>
    <property type="match status" value="1"/>
</dbReference>
<evidence type="ECO:0000256" key="1">
    <source>
        <dbReference type="ARBA" id="ARBA00023186"/>
    </source>
</evidence>
<protein>
    <submittedName>
        <fullName evidence="3">Chaperone TorD involved in molybdoenzyme TorA maturation</fullName>
    </submittedName>
</protein>
<evidence type="ECO:0000313" key="4">
    <source>
        <dbReference type="Proteomes" id="UP000192569"/>
    </source>
</evidence>
<dbReference type="SUPFAM" id="SSF89155">
    <property type="entry name" value="TorD-like"/>
    <property type="match status" value="1"/>
</dbReference>
<dbReference type="OrthoDB" id="9795302at2"/>
<dbReference type="Gene3D" id="1.10.3480.10">
    <property type="entry name" value="TorD-like"/>
    <property type="match status" value="1"/>
</dbReference>
<keyword evidence="4" id="KW-1185">Reference proteome</keyword>